<keyword evidence="2" id="KW-0813">Transport</keyword>
<feature type="signal peptide" evidence="3">
    <location>
        <begin position="1"/>
        <end position="21"/>
    </location>
</feature>
<evidence type="ECO:0000256" key="2">
    <source>
        <dbReference type="ARBA" id="ARBA00022448"/>
    </source>
</evidence>
<comment type="caution">
    <text evidence="4">The sequence shown here is derived from an EMBL/GenBank/DDBJ whole genome shotgun (WGS) entry which is preliminary data.</text>
</comment>
<dbReference type="RefSeq" id="WP_116241099.1">
    <property type="nucleotide sequence ID" value="NZ_QUAB01000018.1"/>
</dbReference>
<feature type="chain" id="PRO_5038514711" evidence="3">
    <location>
        <begin position="22"/>
        <end position="423"/>
    </location>
</feature>
<evidence type="ECO:0000313" key="5">
    <source>
        <dbReference type="Proteomes" id="UP000262172"/>
    </source>
</evidence>
<organism evidence="4 5">
    <name type="scientific">Microbacterium bovistercoris</name>
    <dbReference type="NCBI Taxonomy" id="2293570"/>
    <lineage>
        <taxon>Bacteria</taxon>
        <taxon>Bacillati</taxon>
        <taxon>Actinomycetota</taxon>
        <taxon>Actinomycetes</taxon>
        <taxon>Micrococcales</taxon>
        <taxon>Microbacteriaceae</taxon>
        <taxon>Microbacterium</taxon>
    </lineage>
</organism>
<dbReference type="PANTHER" id="PTHR43649">
    <property type="entry name" value="ARABINOSE-BINDING PROTEIN-RELATED"/>
    <property type="match status" value="1"/>
</dbReference>
<comment type="similarity">
    <text evidence="1">Belongs to the bacterial solute-binding protein 1 family.</text>
</comment>
<dbReference type="Gene3D" id="3.40.190.10">
    <property type="entry name" value="Periplasmic binding protein-like II"/>
    <property type="match status" value="2"/>
</dbReference>
<accession>A0A371NW55</accession>
<sequence>MIKRRLLPVVGISAIAALALAGCSGSSGGDSASADGKTTLRVLVNVTPNLTEEFWNDLVAPFEKEHKDIDVVIQNPGAEGVAAAVPRLLAAGDAPDIVQSIAPTPTLAPELVDLSEYDWAKKGPLAEQYSIDGKTYMAGIGYQLQSLFFYNKTAFEEAGITEVPTTVDELTEDLDKLQKAGWTTTVQTGGDWMTSHALQALGLPSVIAENPKWFQEISAGDVTFSETYGDAVDTYADWVAKGYIPKDALGIKYPDAEQAFLSGKSAVYPMGSWFAGTQAKAADSADIGVFRAPAFDADEQPAMGANIASPYSILKATKNQDAAAQLIEFLVTDKKAVTDQLAVDGNFRDGYEYEMTPLGEELQKISADTPEDAYTPTGGGYGERTMPTGYSEELNTQTQALIGGTKAADMLKSMDDWFAANAG</sequence>
<keyword evidence="5" id="KW-1185">Reference proteome</keyword>
<proteinExistence type="inferred from homology"/>
<dbReference type="PROSITE" id="PS51257">
    <property type="entry name" value="PROKAR_LIPOPROTEIN"/>
    <property type="match status" value="1"/>
</dbReference>
<dbReference type="Proteomes" id="UP000262172">
    <property type="component" value="Unassembled WGS sequence"/>
</dbReference>
<dbReference type="OrthoDB" id="358201at2"/>
<dbReference type="EMBL" id="QUAB01000018">
    <property type="protein sequence ID" value="REJ07206.1"/>
    <property type="molecule type" value="Genomic_DNA"/>
</dbReference>
<dbReference type="PANTHER" id="PTHR43649:SF29">
    <property type="entry name" value="OSMOPROTECTIVE COMPOUNDS-BINDING PROTEIN GGTB"/>
    <property type="match status" value="1"/>
</dbReference>
<dbReference type="Pfam" id="PF01547">
    <property type="entry name" value="SBP_bac_1"/>
    <property type="match status" value="1"/>
</dbReference>
<dbReference type="InterPro" id="IPR006059">
    <property type="entry name" value="SBP"/>
</dbReference>
<reference evidence="4 5" key="1">
    <citation type="submission" date="2018-08" db="EMBL/GenBank/DDBJ databases">
        <title>Isolation, diversity and antifungal activity of Actinobacteria from cow dung.</title>
        <authorList>
            <person name="Ling L."/>
        </authorList>
    </citation>
    <scope>NUCLEOTIDE SEQUENCE [LARGE SCALE GENOMIC DNA]</scope>
    <source>
        <strain evidence="4 5">NEAU-LLE</strain>
    </source>
</reference>
<evidence type="ECO:0000313" key="4">
    <source>
        <dbReference type="EMBL" id="REJ07206.1"/>
    </source>
</evidence>
<gene>
    <name evidence="4" type="ORF">DY023_04205</name>
</gene>
<name>A0A371NW55_9MICO</name>
<dbReference type="AlphaFoldDB" id="A0A371NW55"/>
<evidence type="ECO:0000256" key="3">
    <source>
        <dbReference type="SAM" id="SignalP"/>
    </source>
</evidence>
<evidence type="ECO:0000256" key="1">
    <source>
        <dbReference type="ARBA" id="ARBA00008520"/>
    </source>
</evidence>
<keyword evidence="3" id="KW-0732">Signal</keyword>
<dbReference type="InterPro" id="IPR050490">
    <property type="entry name" value="Bact_solute-bd_prot1"/>
</dbReference>
<protein>
    <submittedName>
        <fullName evidence="4">Carbohydrate ABC transporter substrate-binding protein</fullName>
    </submittedName>
</protein>
<dbReference type="SUPFAM" id="SSF53850">
    <property type="entry name" value="Periplasmic binding protein-like II"/>
    <property type="match status" value="1"/>
</dbReference>